<dbReference type="InterPro" id="IPR002711">
    <property type="entry name" value="HNH"/>
</dbReference>
<proteinExistence type="predicted"/>
<keyword evidence="2" id="KW-0255">Endonuclease</keyword>
<dbReference type="OrthoDB" id="5292295at2"/>
<organism evidence="2 3">
    <name type="scientific">Hansschlegelia zhihuaiae</name>
    <dbReference type="NCBI Taxonomy" id="405005"/>
    <lineage>
        <taxon>Bacteria</taxon>
        <taxon>Pseudomonadati</taxon>
        <taxon>Pseudomonadota</taxon>
        <taxon>Alphaproteobacteria</taxon>
        <taxon>Hyphomicrobiales</taxon>
        <taxon>Methylopilaceae</taxon>
        <taxon>Hansschlegelia</taxon>
    </lineage>
</organism>
<dbReference type="CDD" id="cd00085">
    <property type="entry name" value="HNHc"/>
    <property type="match status" value="1"/>
</dbReference>
<evidence type="ECO:0000313" key="3">
    <source>
        <dbReference type="Proteomes" id="UP000289708"/>
    </source>
</evidence>
<name>A0A4Q0M8I9_9HYPH</name>
<dbReference type="Pfam" id="PF01844">
    <property type="entry name" value="HNH"/>
    <property type="match status" value="1"/>
</dbReference>
<keyword evidence="3" id="KW-1185">Reference proteome</keyword>
<protein>
    <submittedName>
        <fullName evidence="2">HNH endonuclease</fullName>
    </submittedName>
</protein>
<keyword evidence="2" id="KW-0540">Nuclease</keyword>
<dbReference type="AlphaFoldDB" id="A0A4Q0M8I9"/>
<dbReference type="RefSeq" id="WP_128778999.1">
    <property type="nucleotide sequence ID" value="NZ_RYFI01000022.1"/>
</dbReference>
<dbReference type="Proteomes" id="UP000289708">
    <property type="component" value="Unassembled WGS sequence"/>
</dbReference>
<dbReference type="Gene3D" id="1.10.30.50">
    <property type="match status" value="1"/>
</dbReference>
<dbReference type="SMART" id="SM00507">
    <property type="entry name" value="HNHc"/>
    <property type="match status" value="1"/>
</dbReference>
<gene>
    <name evidence="2" type="ORF">EK403_18785</name>
</gene>
<dbReference type="GO" id="GO:0003676">
    <property type="term" value="F:nucleic acid binding"/>
    <property type="evidence" value="ECO:0007669"/>
    <property type="project" value="InterPro"/>
</dbReference>
<evidence type="ECO:0000313" key="2">
    <source>
        <dbReference type="EMBL" id="RXF69233.1"/>
    </source>
</evidence>
<dbReference type="GO" id="GO:0008270">
    <property type="term" value="F:zinc ion binding"/>
    <property type="evidence" value="ECO:0007669"/>
    <property type="project" value="InterPro"/>
</dbReference>
<dbReference type="GO" id="GO:0004519">
    <property type="term" value="F:endonuclease activity"/>
    <property type="evidence" value="ECO:0007669"/>
    <property type="project" value="UniProtKB-KW"/>
</dbReference>
<reference evidence="2 3" key="1">
    <citation type="submission" date="2018-12" db="EMBL/GenBank/DDBJ databases">
        <title>bacterium Hansschlegelia zhihuaiae S113.</title>
        <authorList>
            <person name="He J."/>
        </authorList>
    </citation>
    <scope>NUCLEOTIDE SEQUENCE [LARGE SCALE GENOMIC DNA]</scope>
    <source>
        <strain evidence="2 3">S 113</strain>
    </source>
</reference>
<accession>A0A4Q0M8I9</accession>
<keyword evidence="2" id="KW-0378">Hydrolase</keyword>
<evidence type="ECO:0000259" key="1">
    <source>
        <dbReference type="SMART" id="SM00507"/>
    </source>
</evidence>
<feature type="domain" description="HNH nuclease" evidence="1">
    <location>
        <begin position="54"/>
        <end position="103"/>
    </location>
</feature>
<dbReference type="InterPro" id="IPR003615">
    <property type="entry name" value="HNH_nuc"/>
</dbReference>
<dbReference type="EMBL" id="RYFI01000022">
    <property type="protein sequence ID" value="RXF69233.1"/>
    <property type="molecule type" value="Genomic_DNA"/>
</dbReference>
<comment type="caution">
    <text evidence="2">The sequence shown here is derived from an EMBL/GenBank/DDBJ whole genome shotgun (WGS) entry which is preliminary data.</text>
</comment>
<sequence>MPRRPAHFCNCGRIVAACSRCVCQQAADRVRKARHDRNRPSARERGYDRDWQRERAAFLIVNPTCKRCGAQATDVDHIKPHRGDRWLFWDRRNWQALCGHCHDSHKQREERHALKCEALV</sequence>